<comment type="similarity">
    <text evidence="3">Belongs to the HAD-like hydrolase superfamily. CbbY/CbbZ/Gph/YieH family.</text>
</comment>
<evidence type="ECO:0000256" key="1">
    <source>
        <dbReference type="ARBA" id="ARBA00000830"/>
    </source>
</evidence>
<dbReference type="GO" id="GO:0008967">
    <property type="term" value="F:phosphoglycolate phosphatase activity"/>
    <property type="evidence" value="ECO:0007669"/>
    <property type="project" value="UniProtKB-EC"/>
</dbReference>
<dbReference type="InterPro" id="IPR023198">
    <property type="entry name" value="PGP-like_dom2"/>
</dbReference>
<dbReference type="InterPro" id="IPR050155">
    <property type="entry name" value="HAD-like_hydrolase_sf"/>
</dbReference>
<evidence type="ECO:0000256" key="3">
    <source>
        <dbReference type="ARBA" id="ARBA00006171"/>
    </source>
</evidence>
<dbReference type="Gene3D" id="1.10.150.240">
    <property type="entry name" value="Putative phosphatase, domain 2"/>
    <property type="match status" value="1"/>
</dbReference>
<keyword evidence="6" id="KW-1185">Reference proteome</keyword>
<dbReference type="Gene3D" id="3.40.50.1000">
    <property type="entry name" value="HAD superfamily/HAD-like"/>
    <property type="match status" value="1"/>
</dbReference>
<dbReference type="InterPro" id="IPR041492">
    <property type="entry name" value="HAD_2"/>
</dbReference>
<dbReference type="InterPro" id="IPR006439">
    <property type="entry name" value="HAD-SF_hydro_IA"/>
</dbReference>
<dbReference type="GO" id="GO:0006281">
    <property type="term" value="P:DNA repair"/>
    <property type="evidence" value="ECO:0007669"/>
    <property type="project" value="TreeGrafter"/>
</dbReference>
<dbReference type="Proteomes" id="UP000269883">
    <property type="component" value="Chromosome"/>
</dbReference>
<comment type="pathway">
    <text evidence="2">Organic acid metabolism; glycolate biosynthesis; glycolate from 2-phosphoglycolate: step 1/1.</text>
</comment>
<dbReference type="InterPro" id="IPR036412">
    <property type="entry name" value="HAD-like_sf"/>
</dbReference>
<dbReference type="Pfam" id="PF13419">
    <property type="entry name" value="HAD_2"/>
    <property type="match status" value="1"/>
</dbReference>
<dbReference type="InterPro" id="IPR023214">
    <property type="entry name" value="HAD_sf"/>
</dbReference>
<dbReference type="NCBIfam" id="TIGR01549">
    <property type="entry name" value="HAD-SF-IA-v1"/>
    <property type="match status" value="1"/>
</dbReference>
<dbReference type="SFLD" id="SFLDG01129">
    <property type="entry name" value="C1.5:_HAD__Beta-PGM__Phosphata"/>
    <property type="match status" value="1"/>
</dbReference>
<name>A0A2Z6B0M3_9BACT</name>
<dbReference type="KEGG" id="dfl:DFE_2287"/>
<protein>
    <recommendedName>
        <fullName evidence="4">phosphoglycolate phosphatase</fullName>
        <ecNumber evidence="4">3.1.3.18</ecNumber>
    </recommendedName>
</protein>
<reference evidence="5 6" key="1">
    <citation type="journal article" date="2018" name="Sci. Adv.">
        <title>Multi-heme cytochromes provide a pathway for survival in energy-limited environments.</title>
        <authorList>
            <person name="Deng X."/>
            <person name="Dohmae N."/>
            <person name="Nealson K.H."/>
            <person name="Hashimoto K."/>
            <person name="Okamoto A."/>
        </authorList>
    </citation>
    <scope>NUCLEOTIDE SEQUENCE [LARGE SCALE GENOMIC DNA]</scope>
    <source>
        <strain evidence="5 6">IS5</strain>
    </source>
</reference>
<dbReference type="EC" id="3.1.3.18" evidence="4"/>
<dbReference type="PANTHER" id="PTHR43434:SF1">
    <property type="entry name" value="PHOSPHOGLYCOLATE PHOSPHATASE"/>
    <property type="match status" value="1"/>
</dbReference>
<organism evidence="5 6">
    <name type="scientific">Desulfovibrio ferrophilus</name>
    <dbReference type="NCBI Taxonomy" id="241368"/>
    <lineage>
        <taxon>Bacteria</taxon>
        <taxon>Pseudomonadati</taxon>
        <taxon>Thermodesulfobacteriota</taxon>
        <taxon>Desulfovibrionia</taxon>
        <taxon>Desulfovibrionales</taxon>
        <taxon>Desulfovibrionaceae</taxon>
        <taxon>Desulfovibrio</taxon>
    </lineage>
</organism>
<evidence type="ECO:0000256" key="2">
    <source>
        <dbReference type="ARBA" id="ARBA00004818"/>
    </source>
</evidence>
<proteinExistence type="inferred from homology"/>
<evidence type="ECO:0000313" key="6">
    <source>
        <dbReference type="Proteomes" id="UP000269883"/>
    </source>
</evidence>
<comment type="catalytic activity">
    <reaction evidence="1">
        <text>2-phosphoglycolate + H2O = glycolate + phosphate</text>
        <dbReference type="Rhea" id="RHEA:14369"/>
        <dbReference type="ChEBI" id="CHEBI:15377"/>
        <dbReference type="ChEBI" id="CHEBI:29805"/>
        <dbReference type="ChEBI" id="CHEBI:43474"/>
        <dbReference type="ChEBI" id="CHEBI:58033"/>
        <dbReference type="EC" id="3.1.3.18"/>
    </reaction>
</comment>
<gene>
    <name evidence="5" type="ORF">DFE_2287</name>
</gene>
<dbReference type="SFLD" id="SFLDS00003">
    <property type="entry name" value="Haloacid_Dehalogenase"/>
    <property type="match status" value="1"/>
</dbReference>
<evidence type="ECO:0000256" key="4">
    <source>
        <dbReference type="ARBA" id="ARBA00013078"/>
    </source>
</evidence>
<dbReference type="AlphaFoldDB" id="A0A2Z6B0M3"/>
<dbReference type="SUPFAM" id="SSF56784">
    <property type="entry name" value="HAD-like"/>
    <property type="match status" value="1"/>
</dbReference>
<sequence>MPVGMLRTAERPWEFPVLTPGSLQAVVFDFDGTLAELTIDFGAMKRELLALVQVVIPTARLVPGIPALEWMEIILSPLLREAPEEALALRARFDRRIMDIEIAAARKGELFPFVRPMLHRLRGDGLKLAVITRNCTQAVREVFPDIAEYTDCVFARGDVSRVKPDPGHLHVALQHMDVEACRAIMVGDHVLDIATGKGAGTWTAGVLTGVCTRQNFVDAGADIVADDGAGAVWAFLELHKFGRLI</sequence>
<accession>A0A2Z6B0M3</accession>
<dbReference type="EMBL" id="AP017378">
    <property type="protein sequence ID" value="BBD09013.1"/>
    <property type="molecule type" value="Genomic_DNA"/>
</dbReference>
<dbReference type="PANTHER" id="PTHR43434">
    <property type="entry name" value="PHOSPHOGLYCOLATE PHOSPHATASE"/>
    <property type="match status" value="1"/>
</dbReference>
<evidence type="ECO:0000313" key="5">
    <source>
        <dbReference type="EMBL" id="BBD09013.1"/>
    </source>
</evidence>